<organism evidence="1 2">
    <name type="scientific">Candidatus Nomurabacteria bacterium RIFCSPHIGHO2_01_FULL_40_24b</name>
    <dbReference type="NCBI Taxonomy" id="1801739"/>
    <lineage>
        <taxon>Bacteria</taxon>
        <taxon>Candidatus Nomuraibacteriota</taxon>
    </lineage>
</organism>
<dbReference type="SUPFAM" id="SSF50118">
    <property type="entry name" value="Cell growth inhibitor/plasmid maintenance toxic component"/>
    <property type="match status" value="1"/>
</dbReference>
<reference evidence="1 2" key="1">
    <citation type="journal article" date="2016" name="Nat. Commun.">
        <title>Thousands of microbial genomes shed light on interconnected biogeochemical processes in an aquifer system.</title>
        <authorList>
            <person name="Anantharaman K."/>
            <person name="Brown C.T."/>
            <person name="Hug L.A."/>
            <person name="Sharon I."/>
            <person name="Castelle C.J."/>
            <person name="Probst A.J."/>
            <person name="Thomas B.C."/>
            <person name="Singh A."/>
            <person name="Wilkins M.J."/>
            <person name="Karaoz U."/>
            <person name="Brodie E.L."/>
            <person name="Williams K.H."/>
            <person name="Hubbard S.S."/>
            <person name="Banfield J.F."/>
        </authorList>
    </citation>
    <scope>NUCLEOTIDE SEQUENCE [LARGE SCALE GENOMIC DNA]</scope>
</reference>
<dbReference type="GO" id="GO:0006402">
    <property type="term" value="P:mRNA catabolic process"/>
    <property type="evidence" value="ECO:0007669"/>
    <property type="project" value="TreeGrafter"/>
</dbReference>
<sequence>MEIVKQFLEWIKLKEKLHGNKYKPPLFREGEIWWCSLGENIGSEINGKSSLFTRPVLIFKKLSANTFLGIPTSSQDRKGTWYVEITLKEKRSVVILSQARVFDYKRLSSKIGELDTVDMDKVRDKFKKLYCP</sequence>
<proteinExistence type="predicted"/>
<dbReference type="Gene3D" id="2.30.30.110">
    <property type="match status" value="1"/>
</dbReference>
<evidence type="ECO:0000313" key="1">
    <source>
        <dbReference type="EMBL" id="OGI64922.1"/>
    </source>
</evidence>
<dbReference type="GO" id="GO:0003677">
    <property type="term" value="F:DNA binding"/>
    <property type="evidence" value="ECO:0007669"/>
    <property type="project" value="InterPro"/>
</dbReference>
<dbReference type="InterPro" id="IPR003477">
    <property type="entry name" value="PemK-like"/>
</dbReference>
<dbReference type="InterPro" id="IPR011067">
    <property type="entry name" value="Plasmid_toxin/cell-grow_inhib"/>
</dbReference>
<dbReference type="Proteomes" id="UP000177370">
    <property type="component" value="Unassembled WGS sequence"/>
</dbReference>
<protein>
    <recommendedName>
        <fullName evidence="3">Toxin-antitoxin system protein</fullName>
    </recommendedName>
</protein>
<dbReference type="Pfam" id="PF02452">
    <property type="entry name" value="PemK_toxin"/>
    <property type="match status" value="1"/>
</dbReference>
<gene>
    <name evidence="1" type="ORF">A2647_05265</name>
</gene>
<name>A0A1F6V5M4_9BACT</name>
<dbReference type="EMBL" id="MFTP01000025">
    <property type="protein sequence ID" value="OGI64922.1"/>
    <property type="molecule type" value="Genomic_DNA"/>
</dbReference>
<evidence type="ECO:0000313" key="2">
    <source>
        <dbReference type="Proteomes" id="UP000177370"/>
    </source>
</evidence>
<dbReference type="PANTHER" id="PTHR33988">
    <property type="entry name" value="ENDORIBONUCLEASE MAZF-RELATED"/>
    <property type="match status" value="1"/>
</dbReference>
<evidence type="ECO:0008006" key="3">
    <source>
        <dbReference type="Google" id="ProtNLM"/>
    </source>
</evidence>
<dbReference type="GO" id="GO:0016075">
    <property type="term" value="P:rRNA catabolic process"/>
    <property type="evidence" value="ECO:0007669"/>
    <property type="project" value="TreeGrafter"/>
</dbReference>
<accession>A0A1F6V5M4</accession>
<dbReference type="PANTHER" id="PTHR33988:SF2">
    <property type="entry name" value="ENDORIBONUCLEASE MAZF"/>
    <property type="match status" value="1"/>
</dbReference>
<comment type="caution">
    <text evidence="1">The sequence shown here is derived from an EMBL/GenBank/DDBJ whole genome shotgun (WGS) entry which is preliminary data.</text>
</comment>
<dbReference type="GO" id="GO:0004521">
    <property type="term" value="F:RNA endonuclease activity"/>
    <property type="evidence" value="ECO:0007669"/>
    <property type="project" value="TreeGrafter"/>
</dbReference>
<dbReference type="AlphaFoldDB" id="A0A1F6V5M4"/>